<sequence length="170" mass="19266">MTLEERISRLEDIEEIRSLRNKFHHFINEGLAHRFGEVYTDDAVVHFDDFMKQEGLANIIAASTELARQAFVIQFLHNHAIELDGDRANGFCYLDARYAANGESLIVAARYDDEYRRTPAGWRICKTRVNIFFSVPLAQGWADAAASEVGKSYFTSLAEEMSAAAARKQN</sequence>
<dbReference type="Pfam" id="PF13577">
    <property type="entry name" value="SnoaL_4"/>
    <property type="match status" value="1"/>
</dbReference>
<dbReference type="AlphaFoldDB" id="A0A1T5FYC4"/>
<dbReference type="Gene3D" id="3.10.450.50">
    <property type="match status" value="1"/>
</dbReference>
<reference evidence="3" key="1">
    <citation type="submission" date="2017-02" db="EMBL/GenBank/DDBJ databases">
        <authorList>
            <person name="Varghese N."/>
            <person name="Submissions S."/>
        </authorList>
    </citation>
    <scope>NUCLEOTIDE SEQUENCE [LARGE SCALE GENOMIC DNA]</scope>
    <source>
        <strain evidence="3">R11H</strain>
    </source>
</reference>
<dbReference type="InterPro" id="IPR032710">
    <property type="entry name" value="NTF2-like_dom_sf"/>
</dbReference>
<dbReference type="InterPro" id="IPR037401">
    <property type="entry name" value="SnoaL-like"/>
</dbReference>
<keyword evidence="3" id="KW-1185">Reference proteome</keyword>
<evidence type="ECO:0000313" key="3">
    <source>
        <dbReference type="Proteomes" id="UP000190044"/>
    </source>
</evidence>
<feature type="domain" description="SnoaL-like" evidence="1">
    <location>
        <begin position="9"/>
        <end position="128"/>
    </location>
</feature>
<dbReference type="RefSeq" id="WP_176141694.1">
    <property type="nucleotide sequence ID" value="NZ_FUYP01000049.1"/>
</dbReference>
<proteinExistence type="predicted"/>
<dbReference type="EMBL" id="FUYP01000049">
    <property type="protein sequence ID" value="SKC01149.1"/>
    <property type="molecule type" value="Genomic_DNA"/>
</dbReference>
<evidence type="ECO:0000259" key="1">
    <source>
        <dbReference type="Pfam" id="PF13577"/>
    </source>
</evidence>
<gene>
    <name evidence="2" type="ORF">SAMN06295937_10494</name>
</gene>
<dbReference type="SUPFAM" id="SSF54427">
    <property type="entry name" value="NTF2-like"/>
    <property type="match status" value="1"/>
</dbReference>
<name>A0A1T5FYC4_9SPHN</name>
<organism evidence="2 3">
    <name type="scientific">Sphingopyxis flava</name>
    <dbReference type="NCBI Taxonomy" id="1507287"/>
    <lineage>
        <taxon>Bacteria</taxon>
        <taxon>Pseudomonadati</taxon>
        <taxon>Pseudomonadota</taxon>
        <taxon>Alphaproteobacteria</taxon>
        <taxon>Sphingomonadales</taxon>
        <taxon>Sphingomonadaceae</taxon>
        <taxon>Sphingopyxis</taxon>
    </lineage>
</organism>
<evidence type="ECO:0000313" key="2">
    <source>
        <dbReference type="EMBL" id="SKC01149.1"/>
    </source>
</evidence>
<dbReference type="Proteomes" id="UP000190044">
    <property type="component" value="Unassembled WGS sequence"/>
</dbReference>
<accession>A0A1T5FYC4</accession>
<protein>
    <submittedName>
        <fullName evidence="2">SnoaL-like domain-containing protein</fullName>
    </submittedName>
</protein>